<evidence type="ECO:0000256" key="5">
    <source>
        <dbReference type="SAM" id="MobiDB-lite"/>
    </source>
</evidence>
<feature type="compositionally biased region" description="Polar residues" evidence="5">
    <location>
        <begin position="282"/>
        <end position="291"/>
    </location>
</feature>
<feature type="domain" description="TPX2 C-terminal" evidence="6">
    <location>
        <begin position="150"/>
        <end position="227"/>
    </location>
</feature>
<evidence type="ECO:0000313" key="8">
    <source>
        <dbReference type="Proteomes" id="UP001194580"/>
    </source>
</evidence>
<name>A0AAD4DI68_9FUNG</name>
<feature type="region of interest" description="Disordered" evidence="5">
    <location>
        <begin position="146"/>
        <end position="173"/>
    </location>
</feature>
<feature type="compositionally biased region" description="Polar residues" evidence="5">
    <location>
        <begin position="1"/>
        <end position="20"/>
    </location>
</feature>
<evidence type="ECO:0000256" key="1">
    <source>
        <dbReference type="ARBA" id="ARBA00004245"/>
    </source>
</evidence>
<accession>A0AAD4DI68</accession>
<evidence type="ECO:0000256" key="3">
    <source>
        <dbReference type="ARBA" id="ARBA00022490"/>
    </source>
</evidence>
<feature type="region of interest" description="Disordered" evidence="5">
    <location>
        <begin position="1"/>
        <end position="36"/>
    </location>
</feature>
<feature type="compositionally biased region" description="Basic and acidic residues" evidence="5">
    <location>
        <begin position="152"/>
        <end position="173"/>
    </location>
</feature>
<dbReference type="InterPro" id="IPR027329">
    <property type="entry name" value="TPX2_C"/>
</dbReference>
<comment type="caution">
    <text evidence="7">The sequence shown here is derived from an EMBL/GenBank/DDBJ whole genome shotgun (WGS) entry which is preliminary data.</text>
</comment>
<evidence type="ECO:0000256" key="4">
    <source>
        <dbReference type="ARBA" id="ARBA00023212"/>
    </source>
</evidence>
<protein>
    <recommendedName>
        <fullName evidence="6">TPX2 C-terminal domain-containing protein</fullName>
    </recommendedName>
</protein>
<gene>
    <name evidence="7" type="ORF">BGZ95_003702</name>
</gene>
<feature type="compositionally biased region" description="Polar residues" evidence="5">
    <location>
        <begin position="560"/>
        <end position="570"/>
    </location>
</feature>
<comment type="subcellular location">
    <subcellularLocation>
        <location evidence="1">Cytoplasm</location>
        <location evidence="1">Cytoskeleton</location>
    </subcellularLocation>
</comment>
<evidence type="ECO:0000256" key="2">
    <source>
        <dbReference type="ARBA" id="ARBA00005885"/>
    </source>
</evidence>
<feature type="compositionally biased region" description="Basic and acidic residues" evidence="5">
    <location>
        <begin position="272"/>
        <end position="281"/>
    </location>
</feature>
<feature type="compositionally biased region" description="Low complexity" evidence="5">
    <location>
        <begin position="504"/>
        <end position="559"/>
    </location>
</feature>
<feature type="compositionally biased region" description="Basic and acidic residues" evidence="5">
    <location>
        <begin position="432"/>
        <end position="443"/>
    </location>
</feature>
<feature type="region of interest" description="Disordered" evidence="5">
    <location>
        <begin position="432"/>
        <end position="488"/>
    </location>
</feature>
<dbReference type="GO" id="GO:0005856">
    <property type="term" value="C:cytoskeleton"/>
    <property type="evidence" value="ECO:0007669"/>
    <property type="project" value="UniProtKB-SubCell"/>
</dbReference>
<evidence type="ECO:0000259" key="6">
    <source>
        <dbReference type="Pfam" id="PF06886"/>
    </source>
</evidence>
<dbReference type="Pfam" id="PF06886">
    <property type="entry name" value="TPX2"/>
    <property type="match status" value="1"/>
</dbReference>
<feature type="compositionally biased region" description="Low complexity" evidence="5">
    <location>
        <begin position="591"/>
        <end position="608"/>
    </location>
</feature>
<comment type="similarity">
    <text evidence="2">Belongs to the TPX2 family.</text>
</comment>
<evidence type="ECO:0000313" key="7">
    <source>
        <dbReference type="EMBL" id="KAG0278565.1"/>
    </source>
</evidence>
<feature type="region of interest" description="Disordered" evidence="5">
    <location>
        <begin position="504"/>
        <end position="642"/>
    </location>
</feature>
<dbReference type="EMBL" id="JAAAIL010000186">
    <property type="protein sequence ID" value="KAG0278565.1"/>
    <property type="molecule type" value="Genomic_DNA"/>
</dbReference>
<dbReference type="Proteomes" id="UP001194580">
    <property type="component" value="Unassembled WGS sequence"/>
</dbReference>
<organism evidence="7 8">
    <name type="scientific">Linnemannia exigua</name>
    <dbReference type="NCBI Taxonomy" id="604196"/>
    <lineage>
        <taxon>Eukaryota</taxon>
        <taxon>Fungi</taxon>
        <taxon>Fungi incertae sedis</taxon>
        <taxon>Mucoromycota</taxon>
        <taxon>Mortierellomycotina</taxon>
        <taxon>Mortierellomycetes</taxon>
        <taxon>Mortierellales</taxon>
        <taxon>Mortierellaceae</taxon>
        <taxon>Linnemannia</taxon>
    </lineage>
</organism>
<keyword evidence="8" id="KW-1185">Reference proteome</keyword>
<feature type="compositionally biased region" description="Low complexity" evidence="5">
    <location>
        <begin position="628"/>
        <end position="642"/>
    </location>
</feature>
<keyword evidence="4" id="KW-0206">Cytoskeleton</keyword>
<feature type="region of interest" description="Disordered" evidence="5">
    <location>
        <begin position="245"/>
        <end position="296"/>
    </location>
</feature>
<feature type="compositionally biased region" description="Low complexity" evidence="5">
    <location>
        <begin position="449"/>
        <end position="458"/>
    </location>
</feature>
<reference evidence="7" key="1">
    <citation type="journal article" date="2020" name="Fungal Divers.">
        <title>Resolving the Mortierellaceae phylogeny through synthesis of multi-gene phylogenetics and phylogenomics.</title>
        <authorList>
            <person name="Vandepol N."/>
            <person name="Liber J."/>
            <person name="Desiro A."/>
            <person name="Na H."/>
            <person name="Kennedy M."/>
            <person name="Barry K."/>
            <person name="Grigoriev I.V."/>
            <person name="Miller A.N."/>
            <person name="O'Donnell K."/>
            <person name="Stajich J.E."/>
            <person name="Bonito G."/>
        </authorList>
    </citation>
    <scope>NUCLEOTIDE SEQUENCE</scope>
    <source>
        <strain evidence="7">NRRL 28262</strain>
    </source>
</reference>
<keyword evidence="3" id="KW-0963">Cytoplasm</keyword>
<sequence>MFQSRGASDSALTTKSSATTGKEKVKPANSGAFKRTQPLKRLMTVPIPFHFTTQHRAEVRPPVARHVHTLESAASASIRTPPKRSRLAGVFPVPTGHPILTSSTHVEKPHFVPTVAISPKLGRHVHVPSLRPMQFVLRKSTKELTQPNEFQFHSDQRAREREEYDRQQSVRKREQELLDLQQKADKLHQEREKRMRMRESMERSFRARPIAHYQPTVIHKATRPLTKPVSPMIGEKRKRYEMEQQYLEQQQEEEEFEQHQQQQQPRQLGDSHGQRSEHYNNESHVTSSPTPGNIPDYEVYKSFEEAKILQAQQQFLQQQLTAQERRQVVLANSARATIHQPPIRLSFPMDPETEALQADDTPRQTHDRGEDVRGYEDPVLHQQAPSSSVVTVQAVDRPQPQPLPLVRDSFGGSNNHRLSRELRRISLEASRRISGERGARSRLSDNFSRRSASSAGSRKSGGETATVQEYYPFTRSQERTGASSTIFTGTRTTTATISVAPASTTVPASTTTTATVTSSAVATSTTPASAPISQPTATTSATAAGTTTSTIASTKSAPTLSTYRPVTASGQEKEERRRRSGSFIPLEPATKPTSSSTLSPSKSSRLSRLFGAPPVSSATKLYGDVKDSGTTATASSSSLARSKGPVVIEHTLTLSDL</sequence>
<dbReference type="AlphaFoldDB" id="A0AAD4DI68"/>
<proteinExistence type="inferred from homology"/>